<dbReference type="EMBL" id="BAEK01000017">
    <property type="protein sequence ID" value="GAC03774.1"/>
    <property type="molecule type" value="Genomic_DNA"/>
</dbReference>
<evidence type="ECO:0000313" key="2">
    <source>
        <dbReference type="EMBL" id="GAC03774.1"/>
    </source>
</evidence>
<sequence>MKDRKRRIKCLELAADSTNPLSKEYPVSTGRLWEILKNLQHEGLVRFTPDGQVNSSSGLEITDLGHKRLDEMKRSRYPDWLKWGAPAAAISFITFVTGLYIDTDGKTLDENQVCTSNYKPSDRKAIEAEVFIEFTATKLYAEWNMQSLISDFVANGMAKAAAEVKAESLFADLSERPQAVKKYIEEEPRITLPELQAINTAFSSDCMKSYEKVLRKIYNHERSSR</sequence>
<dbReference type="InterPro" id="IPR036390">
    <property type="entry name" value="WH_DNA-bd_sf"/>
</dbReference>
<dbReference type="Proteomes" id="UP000008372">
    <property type="component" value="Unassembled WGS sequence"/>
</dbReference>
<keyword evidence="3" id="KW-1185">Reference proteome</keyword>
<reference evidence="2 3" key="1">
    <citation type="journal article" date="2014" name="Environ. Microbiol.">
        <title>Comparative genomics of the marine bacterial genus Glaciecola reveals the high degree of genomic diversity and genomic characteristic for cold adaptation.</title>
        <authorList>
            <person name="Qin Q.L."/>
            <person name="Xie B.B."/>
            <person name="Yu Y."/>
            <person name="Shu Y.L."/>
            <person name="Rong J.C."/>
            <person name="Zhang Y.J."/>
            <person name="Zhao D.L."/>
            <person name="Chen X.L."/>
            <person name="Zhang X.Y."/>
            <person name="Chen B."/>
            <person name="Zhou B.C."/>
            <person name="Zhang Y.Z."/>
        </authorList>
    </citation>
    <scope>NUCLEOTIDE SEQUENCE [LARGE SCALE GENOMIC DNA]</scope>
    <source>
        <strain evidence="2 3">NO2</strain>
    </source>
</reference>
<gene>
    <name evidence="2" type="ORF">GAGA_0911</name>
</gene>
<evidence type="ECO:0000256" key="1">
    <source>
        <dbReference type="SAM" id="Phobius"/>
    </source>
</evidence>
<keyword evidence="1" id="KW-1133">Transmembrane helix</keyword>
<feature type="transmembrane region" description="Helical" evidence="1">
    <location>
        <begin position="80"/>
        <end position="101"/>
    </location>
</feature>
<keyword evidence="1" id="KW-0472">Membrane</keyword>
<evidence type="ECO:0000313" key="3">
    <source>
        <dbReference type="Proteomes" id="UP000008372"/>
    </source>
</evidence>
<dbReference type="RefSeq" id="WP_008302640.1">
    <property type="nucleotide sequence ID" value="NZ_BAEK01000017.1"/>
</dbReference>
<accession>A0ABQ0I389</accession>
<protein>
    <submittedName>
        <fullName evidence="2">Uncharacterized protein</fullName>
    </submittedName>
</protein>
<dbReference type="SUPFAM" id="SSF46785">
    <property type="entry name" value="Winged helix' DNA-binding domain"/>
    <property type="match status" value="1"/>
</dbReference>
<comment type="caution">
    <text evidence="2">The sequence shown here is derived from an EMBL/GenBank/DDBJ whole genome shotgun (WGS) entry which is preliminary data.</text>
</comment>
<name>A0ABQ0I389_9ALTE</name>
<proteinExistence type="predicted"/>
<organism evidence="2 3">
    <name type="scientific">Paraglaciecola agarilytica NO2</name>
    <dbReference type="NCBI Taxonomy" id="1125747"/>
    <lineage>
        <taxon>Bacteria</taxon>
        <taxon>Pseudomonadati</taxon>
        <taxon>Pseudomonadota</taxon>
        <taxon>Gammaproteobacteria</taxon>
        <taxon>Alteromonadales</taxon>
        <taxon>Alteromonadaceae</taxon>
        <taxon>Paraglaciecola</taxon>
    </lineage>
</organism>
<keyword evidence="1" id="KW-0812">Transmembrane</keyword>